<name>A0A8H7PRD2_MORIS</name>
<sequence length="217" mass="24763">MVNLSLYAIKAVVLLDAEGNRVLSKYYGKDYASTKDQKAFEKGLFDKTKRAQAIMRVHPPYDVHALEILEARQYVFLHLTVRQLGYISESENGSEVIMYDNQIVLYRSNIDIFFYVVASADENELMISSMLNAFYDAVSTLLRHQVEKRSILDNLDLVVLCLDETVDDGIILETDSNAIVGRVSKPRLDVNDIPLGEQSFFQAYNIAKERLTNQLLR</sequence>
<dbReference type="CDD" id="cd14829">
    <property type="entry name" value="Zeta-COP"/>
    <property type="match status" value="1"/>
</dbReference>
<comment type="similarity">
    <text evidence="2 12">Belongs to the adaptor complexes small subunit family.</text>
</comment>
<dbReference type="InterPro" id="IPR011012">
    <property type="entry name" value="Longin-like_dom_sf"/>
</dbReference>
<evidence type="ECO:0000256" key="6">
    <source>
        <dbReference type="ARBA" id="ARBA00022892"/>
    </source>
</evidence>
<dbReference type="InterPro" id="IPR022775">
    <property type="entry name" value="AP_mu_sigma_su"/>
</dbReference>
<dbReference type="Proteomes" id="UP000654370">
    <property type="component" value="Unassembled WGS sequence"/>
</dbReference>
<comment type="function">
    <text evidence="11">The coatomer is a cytosolic protein complex that binds to dilysine motifs and reversibly associates with Golgi non-clathrin-coated vesicles, which further mediate biosynthetic protein transport from the ER, via the Golgi up to the trans Golgi network. Coatomer complex is required for budding from Golgi membranes, and is essential for the retrograde Golgi-to-ER transport of dilysine-tagged proteins. The zeta subunit may be involved in regulating the coat assembly and, hence, the rate of biosynthetic protein transport due to its association-dissociation properties with the coatomer complex.</text>
</comment>
<reference evidence="14" key="1">
    <citation type="submission" date="2020-12" db="EMBL/GenBank/DDBJ databases">
        <title>Metabolic potential, ecology and presence of endohyphal bacteria is reflected in genomic diversity of Mucoromycotina.</title>
        <authorList>
            <person name="Muszewska A."/>
            <person name="Okrasinska A."/>
            <person name="Steczkiewicz K."/>
            <person name="Drgas O."/>
            <person name="Orlowska M."/>
            <person name="Perlinska-Lenart U."/>
            <person name="Aleksandrzak-Piekarczyk T."/>
            <person name="Szatraj K."/>
            <person name="Zielenkiewicz U."/>
            <person name="Pilsyk S."/>
            <person name="Malc E."/>
            <person name="Mieczkowski P."/>
            <person name="Kruszewska J.S."/>
            <person name="Biernat P."/>
            <person name="Pawlowska J."/>
        </authorList>
    </citation>
    <scope>NUCLEOTIDE SEQUENCE</scope>
    <source>
        <strain evidence="14">WA0000067209</strain>
    </source>
</reference>
<keyword evidence="10 12" id="KW-0968">Cytoplasmic vesicle</keyword>
<evidence type="ECO:0000256" key="11">
    <source>
        <dbReference type="ARBA" id="ARBA00045555"/>
    </source>
</evidence>
<evidence type="ECO:0000256" key="7">
    <source>
        <dbReference type="ARBA" id="ARBA00022927"/>
    </source>
</evidence>
<accession>A0A8H7PRD2</accession>
<feature type="domain" description="AP complex mu/sigma subunit" evidence="13">
    <location>
        <begin position="9"/>
        <end position="184"/>
    </location>
</feature>
<evidence type="ECO:0000256" key="2">
    <source>
        <dbReference type="ARBA" id="ARBA00006972"/>
    </source>
</evidence>
<evidence type="ECO:0000313" key="15">
    <source>
        <dbReference type="Proteomes" id="UP000654370"/>
    </source>
</evidence>
<dbReference type="GO" id="GO:0006891">
    <property type="term" value="P:intra-Golgi vesicle-mediated transport"/>
    <property type="evidence" value="ECO:0007669"/>
    <property type="project" value="TreeGrafter"/>
</dbReference>
<dbReference type="OrthoDB" id="10249988at2759"/>
<evidence type="ECO:0000256" key="8">
    <source>
        <dbReference type="ARBA" id="ARBA00023034"/>
    </source>
</evidence>
<evidence type="ECO:0000256" key="12">
    <source>
        <dbReference type="RuleBase" id="RU366053"/>
    </source>
</evidence>
<evidence type="ECO:0000256" key="5">
    <source>
        <dbReference type="ARBA" id="ARBA00022490"/>
    </source>
</evidence>
<proteinExistence type="inferred from homology"/>
<evidence type="ECO:0000256" key="3">
    <source>
        <dbReference type="ARBA" id="ARBA00011775"/>
    </source>
</evidence>
<dbReference type="GO" id="GO:0006886">
    <property type="term" value="P:intracellular protein transport"/>
    <property type="evidence" value="ECO:0007669"/>
    <property type="project" value="TreeGrafter"/>
</dbReference>
<dbReference type="FunFam" id="3.30.450.60:FF:000013">
    <property type="entry name" value="Coatomer subunit zeta"/>
    <property type="match status" value="1"/>
</dbReference>
<keyword evidence="7 12" id="KW-0653">Protein transport</keyword>
<dbReference type="EMBL" id="JAEPQZ010000007">
    <property type="protein sequence ID" value="KAG2178788.1"/>
    <property type="molecule type" value="Genomic_DNA"/>
</dbReference>
<comment type="caution">
    <text evidence="14">The sequence shown here is derived from an EMBL/GenBank/DDBJ whole genome shotgun (WGS) entry which is preliminary data.</text>
</comment>
<dbReference type="AlphaFoldDB" id="A0A8H7PRD2"/>
<comment type="subunit">
    <text evidence="3 12">Oligomeric complex that consists of at least the alpha, beta, beta', gamma, delta, epsilon and zeta subunits.</text>
</comment>
<dbReference type="GO" id="GO:0006890">
    <property type="term" value="P:retrograde vesicle-mediated transport, Golgi to endoplasmic reticulum"/>
    <property type="evidence" value="ECO:0007669"/>
    <property type="project" value="UniProtKB-UniRule"/>
</dbReference>
<evidence type="ECO:0000259" key="13">
    <source>
        <dbReference type="Pfam" id="PF01217"/>
    </source>
</evidence>
<evidence type="ECO:0000256" key="10">
    <source>
        <dbReference type="ARBA" id="ARBA00023329"/>
    </source>
</evidence>
<evidence type="ECO:0000256" key="1">
    <source>
        <dbReference type="ARBA" id="ARBA00004255"/>
    </source>
</evidence>
<dbReference type="PANTHER" id="PTHR11043">
    <property type="entry name" value="ZETA-COAT PROTEIN"/>
    <property type="match status" value="1"/>
</dbReference>
<dbReference type="SUPFAM" id="SSF64356">
    <property type="entry name" value="SNARE-like"/>
    <property type="match status" value="1"/>
</dbReference>
<keyword evidence="9 12" id="KW-0472">Membrane</keyword>
<keyword evidence="6 12" id="KW-0931">ER-Golgi transport</keyword>
<protein>
    <recommendedName>
        <fullName evidence="12">Coatomer subunit zeta</fullName>
    </recommendedName>
</protein>
<keyword evidence="8 12" id="KW-0333">Golgi apparatus</keyword>
<comment type="subcellular location">
    <subcellularLocation>
        <location evidence="12">Cytoplasm</location>
    </subcellularLocation>
    <subcellularLocation>
        <location evidence="1 12">Golgi apparatus membrane</location>
        <topology evidence="1 12">Peripheral membrane protein</topology>
        <orientation evidence="1 12">Cytoplasmic side</orientation>
    </subcellularLocation>
    <subcellularLocation>
        <location evidence="12">Cytoplasmic vesicle</location>
        <location evidence="12">COPI-coated vesicle membrane</location>
        <topology evidence="12">Peripheral membrane protein</topology>
        <orientation evidence="12">Cytoplasmic side</orientation>
    </subcellularLocation>
</comment>
<gene>
    <name evidence="14" type="ORF">INT43_001634</name>
</gene>
<evidence type="ECO:0000256" key="4">
    <source>
        <dbReference type="ARBA" id="ARBA00022448"/>
    </source>
</evidence>
<keyword evidence="4 12" id="KW-0813">Transport</keyword>
<keyword evidence="5 12" id="KW-0963">Cytoplasm</keyword>
<keyword evidence="15" id="KW-1185">Reference proteome</keyword>
<dbReference type="Pfam" id="PF01217">
    <property type="entry name" value="Clat_adaptor_s"/>
    <property type="match status" value="1"/>
</dbReference>
<evidence type="ECO:0000313" key="14">
    <source>
        <dbReference type="EMBL" id="KAG2178788.1"/>
    </source>
</evidence>
<dbReference type="GO" id="GO:0030126">
    <property type="term" value="C:COPI vesicle coat"/>
    <property type="evidence" value="ECO:0007669"/>
    <property type="project" value="UniProtKB-UniRule"/>
</dbReference>
<dbReference type="GO" id="GO:0000139">
    <property type="term" value="C:Golgi membrane"/>
    <property type="evidence" value="ECO:0007669"/>
    <property type="project" value="UniProtKB-SubCell"/>
</dbReference>
<evidence type="ECO:0000256" key="9">
    <source>
        <dbReference type="ARBA" id="ARBA00023136"/>
    </source>
</evidence>
<dbReference type="PANTHER" id="PTHR11043:SF0">
    <property type="entry name" value="COATOMER SUBUNIT ZETA"/>
    <property type="match status" value="1"/>
</dbReference>
<organism evidence="14 15">
    <name type="scientific">Mortierella isabellina</name>
    <name type="common">Filamentous fungus</name>
    <name type="synonym">Umbelopsis isabellina</name>
    <dbReference type="NCBI Taxonomy" id="91625"/>
    <lineage>
        <taxon>Eukaryota</taxon>
        <taxon>Fungi</taxon>
        <taxon>Fungi incertae sedis</taxon>
        <taxon>Mucoromycota</taxon>
        <taxon>Mucoromycotina</taxon>
        <taxon>Umbelopsidomycetes</taxon>
        <taxon>Umbelopsidales</taxon>
        <taxon>Umbelopsidaceae</taxon>
        <taxon>Umbelopsis</taxon>
    </lineage>
</organism>
<dbReference type="Gene3D" id="3.30.450.60">
    <property type="match status" value="1"/>
</dbReference>
<dbReference type="InterPro" id="IPR039652">
    <property type="entry name" value="Coatomer_zeta"/>
</dbReference>